<reference evidence="1 2" key="1">
    <citation type="submission" date="2015-06" db="EMBL/GenBank/DDBJ databases">
        <title>Survival trade-offs in plant roots during colonization by closely related pathogenic and mutualistic fungi.</title>
        <authorList>
            <person name="Hacquard S."/>
            <person name="Kracher B."/>
            <person name="Hiruma K."/>
            <person name="Weinman A."/>
            <person name="Muench P."/>
            <person name="Garrido Oter R."/>
            <person name="Ver Loren van Themaat E."/>
            <person name="Dallerey J.-F."/>
            <person name="Damm U."/>
            <person name="Henrissat B."/>
            <person name="Lespinet O."/>
            <person name="Thon M."/>
            <person name="Kemen E."/>
            <person name="McHardy A.C."/>
            <person name="Schulze-Lefert P."/>
            <person name="O'Connell R.J."/>
        </authorList>
    </citation>
    <scope>NUCLEOTIDE SEQUENCE [LARGE SCALE GENOMIC DNA]</scope>
    <source>
        <strain evidence="1 2">0861</strain>
    </source>
</reference>
<protein>
    <submittedName>
        <fullName evidence="1">2OG-Fe(II) oxygenase superfamily protein</fullName>
    </submittedName>
</protein>
<evidence type="ECO:0000313" key="2">
    <source>
        <dbReference type="Proteomes" id="UP000076552"/>
    </source>
</evidence>
<comment type="caution">
    <text evidence="1">The sequence shown here is derived from an EMBL/GenBank/DDBJ whole genome shotgun (WGS) entry which is preliminary data.</text>
</comment>
<dbReference type="Proteomes" id="UP000076552">
    <property type="component" value="Unassembled WGS sequence"/>
</dbReference>
<dbReference type="OrthoDB" id="27483at2759"/>
<dbReference type="EMBL" id="LFIV01000297">
    <property type="protein sequence ID" value="KZL64031.1"/>
    <property type="molecule type" value="Genomic_DNA"/>
</dbReference>
<sequence>MPLVMKLVSSAPKMQLADFNPPWIPFLQRLITILETAETPLTTPRYQQLLGAVLESYRDNYVGQKPAAQIPGLHSGTYVCRFPVDERTRYYLHKETERHGVQCSHATDRSGPLETLVVTRPREMENAEYELKQKKATEMFQSFDQTKLSLLLGEDSPPLRRDCGSGR</sequence>
<gene>
    <name evidence="1" type="ORF">CT0861_04979</name>
</gene>
<organism evidence="1 2">
    <name type="scientific">Colletotrichum tofieldiae</name>
    <dbReference type="NCBI Taxonomy" id="708197"/>
    <lineage>
        <taxon>Eukaryota</taxon>
        <taxon>Fungi</taxon>
        <taxon>Dikarya</taxon>
        <taxon>Ascomycota</taxon>
        <taxon>Pezizomycotina</taxon>
        <taxon>Sordariomycetes</taxon>
        <taxon>Hypocreomycetidae</taxon>
        <taxon>Glomerellales</taxon>
        <taxon>Glomerellaceae</taxon>
        <taxon>Colletotrichum</taxon>
        <taxon>Colletotrichum spaethianum species complex</taxon>
    </lineage>
</organism>
<name>A0A166LX72_9PEZI</name>
<evidence type="ECO:0000313" key="1">
    <source>
        <dbReference type="EMBL" id="KZL64031.1"/>
    </source>
</evidence>
<accession>A0A166LX72</accession>
<keyword evidence="2" id="KW-1185">Reference proteome</keyword>
<proteinExistence type="predicted"/>
<dbReference type="AlphaFoldDB" id="A0A166LX72"/>